<feature type="site" description="Lowers pKa of active site Tyr" evidence="4">
    <location>
        <position position="75"/>
    </location>
</feature>
<evidence type="ECO:0000256" key="4">
    <source>
        <dbReference type="PIRSR" id="PIRSR000097-3"/>
    </source>
</evidence>
<evidence type="ECO:0000256" key="3">
    <source>
        <dbReference type="PIRSR" id="PIRSR000097-2"/>
    </source>
</evidence>
<dbReference type="AlphaFoldDB" id="A0A4Y7PZB6"/>
<evidence type="ECO:0000259" key="5">
    <source>
        <dbReference type="Pfam" id="PF00248"/>
    </source>
</evidence>
<dbReference type="OrthoDB" id="416253at2759"/>
<dbReference type="CDD" id="cd19071">
    <property type="entry name" value="AKR_AKR1-5-like"/>
    <property type="match status" value="1"/>
</dbReference>
<dbReference type="PROSITE" id="PS00062">
    <property type="entry name" value="ALDOKETO_REDUCTASE_2"/>
    <property type="match status" value="1"/>
</dbReference>
<feature type="active site" description="Proton donor" evidence="2">
    <location>
        <position position="50"/>
    </location>
</feature>
<dbReference type="Proteomes" id="UP000294933">
    <property type="component" value="Unassembled WGS sequence"/>
</dbReference>
<evidence type="ECO:0000313" key="6">
    <source>
        <dbReference type="EMBL" id="TDL19880.1"/>
    </source>
</evidence>
<dbReference type="GO" id="GO:0016616">
    <property type="term" value="F:oxidoreductase activity, acting on the CH-OH group of donors, NAD or NADP as acceptor"/>
    <property type="evidence" value="ECO:0007669"/>
    <property type="project" value="UniProtKB-ARBA"/>
</dbReference>
<feature type="domain" description="NADP-dependent oxidoreductase" evidence="5">
    <location>
        <begin position="17"/>
        <end position="282"/>
    </location>
</feature>
<keyword evidence="7" id="KW-1185">Reference proteome</keyword>
<feature type="binding site" evidence="3">
    <location>
        <position position="108"/>
    </location>
    <ligand>
        <name>substrate</name>
    </ligand>
</feature>
<dbReference type="SUPFAM" id="SSF51430">
    <property type="entry name" value="NAD(P)-linked oxidoreductase"/>
    <property type="match status" value="1"/>
</dbReference>
<dbReference type="InterPro" id="IPR020471">
    <property type="entry name" value="AKR"/>
</dbReference>
<sequence>MTAQDLILPGKNRIPTIGLGTWQSERGEVGQAVLTALKAGYRHLDCAWVYRNEAEIGAAIKDSGIARSELFLTSKLWNGFHAPEHVEKSLDETLKALQTEYLDLYLMHWPIAFGVPSDGKPRGFPKGPDGKVIVDWELSKDVLPTWRAMESLVDKGKVKNIGISNFSIGRCRKLLETTRIPPAVNQVEINWPFPQHELVDWCKLNGIVVEAYSPLGSNLSSKYLAESSLAEIARKLGGEPAQVIIGWLVKRGLVVLVKSVTASRIKSNLSPLDIPDDVFQELQRRSRSAVGRRSLDPSKAWGVKPSLFEDIPEAKL</sequence>
<gene>
    <name evidence="6" type="ORF">BD410DRAFT_791496</name>
</gene>
<proteinExistence type="predicted"/>
<reference evidence="6 7" key="1">
    <citation type="submission" date="2018-06" db="EMBL/GenBank/DDBJ databases">
        <title>A transcriptomic atlas of mushroom development highlights an independent origin of complex multicellularity.</title>
        <authorList>
            <consortium name="DOE Joint Genome Institute"/>
            <person name="Krizsan K."/>
            <person name="Almasi E."/>
            <person name="Merenyi Z."/>
            <person name="Sahu N."/>
            <person name="Viragh M."/>
            <person name="Koszo T."/>
            <person name="Mondo S."/>
            <person name="Kiss B."/>
            <person name="Balint B."/>
            <person name="Kues U."/>
            <person name="Barry K."/>
            <person name="Hegedus J.C."/>
            <person name="Henrissat B."/>
            <person name="Johnson J."/>
            <person name="Lipzen A."/>
            <person name="Ohm R."/>
            <person name="Nagy I."/>
            <person name="Pangilinan J."/>
            <person name="Yan J."/>
            <person name="Xiong Y."/>
            <person name="Grigoriev I.V."/>
            <person name="Hibbett D.S."/>
            <person name="Nagy L.G."/>
        </authorList>
    </citation>
    <scope>NUCLEOTIDE SEQUENCE [LARGE SCALE GENOMIC DNA]</scope>
    <source>
        <strain evidence="6 7">SZMC22713</strain>
    </source>
</reference>
<dbReference type="PIRSF" id="PIRSF000097">
    <property type="entry name" value="AKR"/>
    <property type="match status" value="1"/>
</dbReference>
<dbReference type="PROSITE" id="PS00798">
    <property type="entry name" value="ALDOKETO_REDUCTASE_1"/>
    <property type="match status" value="1"/>
</dbReference>
<dbReference type="FunFam" id="3.20.20.100:FF:000002">
    <property type="entry name" value="2,5-diketo-D-gluconic acid reductase A"/>
    <property type="match status" value="1"/>
</dbReference>
<dbReference type="VEuPathDB" id="FungiDB:BD410DRAFT_791496"/>
<evidence type="ECO:0000313" key="7">
    <source>
        <dbReference type="Proteomes" id="UP000294933"/>
    </source>
</evidence>
<dbReference type="InterPro" id="IPR023210">
    <property type="entry name" value="NADP_OxRdtase_dom"/>
</dbReference>
<dbReference type="STRING" id="50990.A0A4Y7PZB6"/>
<dbReference type="Gene3D" id="3.20.20.100">
    <property type="entry name" value="NADP-dependent oxidoreductase domain"/>
    <property type="match status" value="1"/>
</dbReference>
<organism evidence="6 7">
    <name type="scientific">Rickenella mellea</name>
    <dbReference type="NCBI Taxonomy" id="50990"/>
    <lineage>
        <taxon>Eukaryota</taxon>
        <taxon>Fungi</taxon>
        <taxon>Dikarya</taxon>
        <taxon>Basidiomycota</taxon>
        <taxon>Agaricomycotina</taxon>
        <taxon>Agaricomycetes</taxon>
        <taxon>Hymenochaetales</taxon>
        <taxon>Rickenellaceae</taxon>
        <taxon>Rickenella</taxon>
    </lineage>
</organism>
<name>A0A4Y7PZB6_9AGAM</name>
<keyword evidence="1" id="KW-0560">Oxidoreductase</keyword>
<evidence type="ECO:0000256" key="1">
    <source>
        <dbReference type="ARBA" id="ARBA00023002"/>
    </source>
</evidence>
<dbReference type="InterPro" id="IPR036812">
    <property type="entry name" value="NAD(P)_OxRdtase_dom_sf"/>
</dbReference>
<protein>
    <submittedName>
        <fullName evidence="6">Aldo/keto reductase</fullName>
    </submittedName>
</protein>
<dbReference type="PRINTS" id="PR00069">
    <property type="entry name" value="ALDKETRDTASE"/>
</dbReference>
<accession>A0A4Y7PZB6</accession>
<dbReference type="InterPro" id="IPR018170">
    <property type="entry name" value="Aldo/ket_reductase_CS"/>
</dbReference>
<dbReference type="PANTHER" id="PTHR11732">
    <property type="entry name" value="ALDO/KETO REDUCTASE"/>
    <property type="match status" value="1"/>
</dbReference>
<dbReference type="EMBL" id="ML170192">
    <property type="protein sequence ID" value="TDL19880.1"/>
    <property type="molecule type" value="Genomic_DNA"/>
</dbReference>
<dbReference type="Pfam" id="PF00248">
    <property type="entry name" value="Aldo_ket_red"/>
    <property type="match status" value="1"/>
</dbReference>
<evidence type="ECO:0000256" key="2">
    <source>
        <dbReference type="PIRSR" id="PIRSR000097-1"/>
    </source>
</evidence>